<dbReference type="PANTHER" id="PTHR35041">
    <property type="entry name" value="MEDIATOR OF RNA POLYMERASE II TRANSCRIPTION SUBUNIT 1"/>
    <property type="match status" value="1"/>
</dbReference>
<dbReference type="OrthoDB" id="5322539at2759"/>
<keyword evidence="2" id="KW-1133">Transmembrane helix</keyword>
<dbReference type="AlphaFoldDB" id="A0A7C8MSS3"/>
<dbReference type="InParanoid" id="A0A7C8MSS3"/>
<reference evidence="3 4" key="1">
    <citation type="submission" date="2019-12" db="EMBL/GenBank/DDBJ databases">
        <title>Draft genome sequence of the ascomycete Xylaria multiplex DSM 110363.</title>
        <authorList>
            <person name="Buettner E."/>
            <person name="Kellner H."/>
        </authorList>
    </citation>
    <scope>NUCLEOTIDE SEQUENCE [LARGE SCALE GENOMIC DNA]</scope>
    <source>
        <strain evidence="3 4">DSM 110363</strain>
    </source>
</reference>
<feature type="transmembrane region" description="Helical" evidence="2">
    <location>
        <begin position="109"/>
        <end position="127"/>
    </location>
</feature>
<accession>A0A7C8MSS3</accession>
<feature type="compositionally biased region" description="Polar residues" evidence="1">
    <location>
        <begin position="9"/>
        <end position="37"/>
    </location>
</feature>
<feature type="region of interest" description="Disordered" evidence="1">
    <location>
        <begin position="682"/>
        <end position="747"/>
    </location>
</feature>
<dbReference type="Proteomes" id="UP000481858">
    <property type="component" value="Unassembled WGS sequence"/>
</dbReference>
<feature type="compositionally biased region" description="Basic residues" evidence="1">
    <location>
        <begin position="704"/>
        <end position="723"/>
    </location>
</feature>
<keyword evidence="2" id="KW-0472">Membrane</keyword>
<feature type="region of interest" description="Disordered" evidence="1">
    <location>
        <begin position="968"/>
        <end position="1008"/>
    </location>
</feature>
<feature type="transmembrane region" description="Helical" evidence="2">
    <location>
        <begin position="167"/>
        <end position="186"/>
    </location>
</feature>
<feature type="transmembrane region" description="Helical" evidence="2">
    <location>
        <begin position="451"/>
        <end position="473"/>
    </location>
</feature>
<feature type="transmembrane region" description="Helical" evidence="2">
    <location>
        <begin position="139"/>
        <end position="161"/>
    </location>
</feature>
<dbReference type="EMBL" id="WUBL01000140">
    <property type="protein sequence ID" value="KAF2964694.1"/>
    <property type="molecule type" value="Genomic_DNA"/>
</dbReference>
<comment type="caution">
    <text evidence="3">The sequence shown here is derived from an EMBL/GenBank/DDBJ whole genome shotgun (WGS) entry which is preliminary data.</text>
</comment>
<keyword evidence="4" id="KW-1185">Reference proteome</keyword>
<gene>
    <name evidence="3" type="ORF">GQX73_g8888</name>
</gene>
<proteinExistence type="predicted"/>
<feature type="region of interest" description="Disordered" evidence="1">
    <location>
        <begin position="1"/>
        <end position="53"/>
    </location>
</feature>
<feature type="transmembrane region" description="Helical" evidence="2">
    <location>
        <begin position="66"/>
        <end position="89"/>
    </location>
</feature>
<name>A0A7C8MSS3_9PEZI</name>
<evidence type="ECO:0000313" key="3">
    <source>
        <dbReference type="EMBL" id="KAF2964694.1"/>
    </source>
</evidence>
<evidence type="ECO:0000256" key="2">
    <source>
        <dbReference type="SAM" id="Phobius"/>
    </source>
</evidence>
<evidence type="ECO:0000313" key="4">
    <source>
        <dbReference type="Proteomes" id="UP000481858"/>
    </source>
</evidence>
<dbReference type="PANTHER" id="PTHR35041:SF3">
    <property type="entry name" value="FORMYLMETHIONINE DEFORMYLASE-LIKE PROTEIN"/>
    <property type="match status" value="1"/>
</dbReference>
<feature type="region of interest" description="Disordered" evidence="1">
    <location>
        <begin position="597"/>
        <end position="632"/>
    </location>
</feature>
<sequence length="1008" mass="111593">MPPERPTLVSATDAPSTMNDSEGTNLPTTETNEQSELNAADYTPPPSSKKPERSWRHVLNLCQTQYVMPSTMIALITLGILAALGHHLYYRSLHGQVVQDSQWPVRLGTAIAFFLKAVFISSIETAYRQHAWLMVKRRSYKISTLDALFSACFNPWVFTNFQFLSEAYLAAVIALSVWLLPLSAIASPSTLTVRNAALTTPGTCNNVSMLDFTRENGFGADSDDQERSGMSYWNEIRDDKLLVYDKPSGELARIFQLAFLSYTGPPKPSNPCLVVEECTLTIDIAAPAYSCQPREEFGGNNPLGSSKSQLSATDLLYTAYSSIEENELGWPAIWDSLPGSSPGGTKGPWDSDYQQFSGYHAASFLFRTFMFGNLTYDSKYGFIDGTDAAQTNWFEATTGITLSSDFATTIEHSFRDFFVAMLSDTKLHAQINGSVPCNMTENVLVWNYAPFWLVLSYSVASAFNIIAVVIGMYCFKKNGWSMNTTFSTFIVTTRSADLDKLAEGQHMGHWPMNETLLDARLRFGELAGSSEQDNNVLHRRTAFAFSSSTVTEKGHSEFSIMDGGLSKAQTPSSHAIATKALQKKLLAAAADQDTEIPQVQSPVTRRLVREPSPLRTAKNQLSATSRSDPSPAIRARLTQTSARQPLFEEAEHVARPKPPKCRDTSLPQCKVERQHQILLTSRVQKRQIESEQDDSNNEHELRRARLTRKNLARLNRMAKRKRPSKESASASILTDSTADSSSAKTISTTSPGFAIRAHRNGIVGSLYSKPPTNLGTIHEQHAKPRASASPTESMYEHYSHTVSKIGNEATTVYNDVGFNNGLSAPQPDFTEGLEMREYDPFPVDEQVSGAVLYKDDPYSVTLSHLAGEFKSPNGAGTKPCYLSGSLTPPGHAEVRTFTTDGTNMNFYAHYAAPSEDNDRVEYHQYQYASVNIKDSYKGHKDGYRGIRNQQDHARSQSYALKDRLKKHWGQHHGNPQPIIEGAPPAYGINGESNHEITNFPSYAPTTSP</sequence>
<protein>
    <submittedName>
        <fullName evidence="3">Uncharacterized protein</fullName>
    </submittedName>
</protein>
<feature type="compositionally biased region" description="Polar residues" evidence="1">
    <location>
        <begin position="995"/>
        <end position="1008"/>
    </location>
</feature>
<feature type="compositionally biased region" description="Low complexity" evidence="1">
    <location>
        <begin position="727"/>
        <end position="747"/>
    </location>
</feature>
<evidence type="ECO:0000256" key="1">
    <source>
        <dbReference type="SAM" id="MobiDB-lite"/>
    </source>
</evidence>
<keyword evidence="2" id="KW-0812">Transmembrane</keyword>
<organism evidence="3 4">
    <name type="scientific">Xylaria multiplex</name>
    <dbReference type="NCBI Taxonomy" id="323545"/>
    <lineage>
        <taxon>Eukaryota</taxon>
        <taxon>Fungi</taxon>
        <taxon>Dikarya</taxon>
        <taxon>Ascomycota</taxon>
        <taxon>Pezizomycotina</taxon>
        <taxon>Sordariomycetes</taxon>
        <taxon>Xylariomycetidae</taxon>
        <taxon>Xylariales</taxon>
        <taxon>Xylariaceae</taxon>
        <taxon>Xylaria</taxon>
    </lineage>
</organism>
<feature type="compositionally biased region" description="Polar residues" evidence="1">
    <location>
        <begin position="617"/>
        <end position="628"/>
    </location>
</feature>